<keyword evidence="2" id="KW-0695">RNA-directed DNA polymerase</keyword>
<protein>
    <submittedName>
        <fullName evidence="2">Reverse transcriptase</fullName>
    </submittedName>
</protein>
<evidence type="ECO:0000313" key="3">
    <source>
        <dbReference type="Proteomes" id="UP001163105"/>
    </source>
</evidence>
<keyword evidence="2" id="KW-0808">Transferase</keyword>
<sequence length="142" mass="15882">MAQAHRRLPEMRDRSVALLTSNKAAVLTLRNPRQQSGQQYVNSIHETIGALKGQGNAVTVTWVPISSEHELLKIAKDEARDATREGATPAAKFPTAQSTTLGITRARQRVDNKIPSNVREYTKRIDSALPRKHTRQLYDQLT</sequence>
<dbReference type="GO" id="GO:0003964">
    <property type="term" value="F:RNA-directed DNA polymerase activity"/>
    <property type="evidence" value="ECO:0007669"/>
    <property type="project" value="UniProtKB-KW"/>
</dbReference>
<dbReference type="EMBL" id="JAQHRD010000007">
    <property type="protein sequence ID" value="KAJ6439242.1"/>
    <property type="molecule type" value="Genomic_DNA"/>
</dbReference>
<organism evidence="2 3">
    <name type="scientific">Purpureocillium lavendulum</name>
    <dbReference type="NCBI Taxonomy" id="1247861"/>
    <lineage>
        <taxon>Eukaryota</taxon>
        <taxon>Fungi</taxon>
        <taxon>Dikarya</taxon>
        <taxon>Ascomycota</taxon>
        <taxon>Pezizomycotina</taxon>
        <taxon>Sordariomycetes</taxon>
        <taxon>Hypocreomycetidae</taxon>
        <taxon>Hypocreales</taxon>
        <taxon>Ophiocordycipitaceae</taxon>
        <taxon>Purpureocillium</taxon>
    </lineage>
</organism>
<feature type="region of interest" description="Disordered" evidence="1">
    <location>
        <begin position="80"/>
        <end position="108"/>
    </location>
</feature>
<name>A0AB34FJK5_9HYPO</name>
<keyword evidence="3" id="KW-1185">Reference proteome</keyword>
<gene>
    <name evidence="2" type="ORF">O9K51_08654</name>
</gene>
<reference evidence="2" key="1">
    <citation type="submission" date="2023-01" db="EMBL/GenBank/DDBJ databases">
        <title>The growth and conidiation of Purpureocillium lavendulum are regulated by nitrogen source and histone H3K14 acetylation.</title>
        <authorList>
            <person name="Tang P."/>
            <person name="Han J."/>
            <person name="Zhang C."/>
            <person name="Tang P."/>
            <person name="Qi F."/>
            <person name="Zhang K."/>
            <person name="Liang L."/>
        </authorList>
    </citation>
    <scope>NUCLEOTIDE SEQUENCE</scope>
    <source>
        <strain evidence="2">YMF1.00683</strain>
    </source>
</reference>
<evidence type="ECO:0000256" key="1">
    <source>
        <dbReference type="SAM" id="MobiDB-lite"/>
    </source>
</evidence>
<comment type="caution">
    <text evidence="2">The sequence shown here is derived from an EMBL/GenBank/DDBJ whole genome shotgun (WGS) entry which is preliminary data.</text>
</comment>
<dbReference type="AlphaFoldDB" id="A0AB34FJK5"/>
<proteinExistence type="predicted"/>
<dbReference type="Proteomes" id="UP001163105">
    <property type="component" value="Unassembled WGS sequence"/>
</dbReference>
<accession>A0AB34FJK5</accession>
<evidence type="ECO:0000313" key="2">
    <source>
        <dbReference type="EMBL" id="KAJ6439242.1"/>
    </source>
</evidence>
<keyword evidence="2" id="KW-0548">Nucleotidyltransferase</keyword>